<accession>A0A2A5QW42</accession>
<dbReference type="OrthoDB" id="25239at2157"/>
<comment type="caution">
    <text evidence="3">The sequence shown here is derived from an EMBL/GenBank/DDBJ whole genome shotgun (WGS) entry which is preliminary data.</text>
</comment>
<name>A0A2A5QW42_9EURY</name>
<keyword evidence="4" id="KW-1185">Reference proteome</keyword>
<dbReference type="GO" id="GO:0000166">
    <property type="term" value="F:nucleotide binding"/>
    <property type="evidence" value="ECO:0007669"/>
    <property type="project" value="InterPro"/>
</dbReference>
<dbReference type="Pfam" id="PF22725">
    <property type="entry name" value="GFO_IDH_MocA_C3"/>
    <property type="match status" value="1"/>
</dbReference>
<sequence>MSHGTARPPIRLGIVGLGYIGTTVGSQFYHHPNATVEAICDLDTDRLEGVGRTLGVPDDRQYADYTAMLEDASVDAVLVGTPHTLHYDQVVAALDRGVHVYCDKPLTTDLERARDLAQRAERTELTVMVGYQRHLQAAFRTARERFLEHEPQWLTASITQDWIDDSRGTWRLEPELSGGGFLYDTGSHVLDGVLWTTGLEPASVAASMDFHDDDGRIDRRAHLDVEFTNGATGTFSFHGDVPSVREHVHLWDQQGAVYLEGVQWGSRTVLEIDSDAGEYAPYIDPHGEPSRADAFLESVREGTEPPATVRDALRVTALTEAAYEAARTGKRISIDSLDSSVTDGD</sequence>
<dbReference type="Gene3D" id="3.40.50.720">
    <property type="entry name" value="NAD(P)-binding Rossmann-like Domain"/>
    <property type="match status" value="1"/>
</dbReference>
<gene>
    <name evidence="3" type="ORF">CP557_11310</name>
</gene>
<proteinExistence type="predicted"/>
<evidence type="ECO:0000259" key="1">
    <source>
        <dbReference type="Pfam" id="PF01408"/>
    </source>
</evidence>
<feature type="domain" description="GFO/IDH/MocA-like oxidoreductase" evidence="2">
    <location>
        <begin position="151"/>
        <end position="242"/>
    </location>
</feature>
<reference evidence="3 4" key="1">
    <citation type="submission" date="2017-09" db="EMBL/GenBank/DDBJ databases">
        <title>Genome sequences of Natrinema ejinorence JCM 13890T.</title>
        <authorList>
            <person name="Roh S.W."/>
            <person name="Kim Y.B."/>
            <person name="Kim J.Y."/>
        </authorList>
    </citation>
    <scope>NUCLEOTIDE SEQUENCE [LARGE SCALE GENOMIC DNA]</scope>
    <source>
        <strain evidence="3 4">JCM 13890</strain>
    </source>
</reference>
<feature type="domain" description="Gfo/Idh/MocA-like oxidoreductase N-terminal" evidence="1">
    <location>
        <begin position="10"/>
        <end position="131"/>
    </location>
</feature>
<dbReference type="InterPro" id="IPR052515">
    <property type="entry name" value="Gfo/Idh/MocA_Oxidoreductase"/>
</dbReference>
<organism evidence="3 4">
    <name type="scientific">Natrinema ejinorense</name>
    <dbReference type="NCBI Taxonomy" id="373386"/>
    <lineage>
        <taxon>Archaea</taxon>
        <taxon>Methanobacteriati</taxon>
        <taxon>Methanobacteriota</taxon>
        <taxon>Stenosarchaea group</taxon>
        <taxon>Halobacteria</taxon>
        <taxon>Halobacteriales</taxon>
        <taxon>Natrialbaceae</taxon>
        <taxon>Natrinema</taxon>
    </lineage>
</organism>
<dbReference type="AlphaFoldDB" id="A0A2A5QW42"/>
<dbReference type="EMBL" id="NXNI01000001">
    <property type="protein sequence ID" value="PCR91061.1"/>
    <property type="molecule type" value="Genomic_DNA"/>
</dbReference>
<dbReference type="Pfam" id="PF01408">
    <property type="entry name" value="GFO_IDH_MocA"/>
    <property type="match status" value="1"/>
</dbReference>
<dbReference type="SUPFAM" id="SSF55347">
    <property type="entry name" value="Glyceraldehyde-3-phosphate dehydrogenase-like, C-terminal domain"/>
    <property type="match status" value="1"/>
</dbReference>
<dbReference type="Proteomes" id="UP000219689">
    <property type="component" value="Unassembled WGS sequence"/>
</dbReference>
<protein>
    <submittedName>
        <fullName evidence="3">Oxidoreductase</fullName>
    </submittedName>
</protein>
<dbReference type="Gene3D" id="3.30.360.10">
    <property type="entry name" value="Dihydrodipicolinate Reductase, domain 2"/>
    <property type="match status" value="1"/>
</dbReference>
<dbReference type="PANTHER" id="PTHR43249:SF1">
    <property type="entry name" value="D-GLUCOSIDE 3-DEHYDROGENASE"/>
    <property type="match status" value="1"/>
</dbReference>
<dbReference type="InterPro" id="IPR055170">
    <property type="entry name" value="GFO_IDH_MocA-like_dom"/>
</dbReference>
<evidence type="ECO:0000313" key="4">
    <source>
        <dbReference type="Proteomes" id="UP000219689"/>
    </source>
</evidence>
<dbReference type="InterPro" id="IPR000683">
    <property type="entry name" value="Gfo/Idh/MocA-like_OxRdtase_N"/>
</dbReference>
<dbReference type="RefSeq" id="WP_097380006.1">
    <property type="nucleotide sequence ID" value="NZ_NXNI01000001.1"/>
</dbReference>
<evidence type="ECO:0000313" key="3">
    <source>
        <dbReference type="EMBL" id="PCR91061.1"/>
    </source>
</evidence>
<evidence type="ECO:0000259" key="2">
    <source>
        <dbReference type="Pfam" id="PF22725"/>
    </source>
</evidence>
<dbReference type="PANTHER" id="PTHR43249">
    <property type="entry name" value="UDP-N-ACETYL-2-AMINO-2-DEOXY-D-GLUCURONATE OXIDASE"/>
    <property type="match status" value="1"/>
</dbReference>
<dbReference type="InterPro" id="IPR036291">
    <property type="entry name" value="NAD(P)-bd_dom_sf"/>
</dbReference>
<dbReference type="SUPFAM" id="SSF51735">
    <property type="entry name" value="NAD(P)-binding Rossmann-fold domains"/>
    <property type="match status" value="1"/>
</dbReference>